<proteinExistence type="predicted"/>
<dbReference type="Proteomes" id="UP000595197">
    <property type="component" value="Chromosome"/>
</dbReference>
<protein>
    <recommendedName>
        <fullName evidence="3">TolB-like protein</fullName>
    </recommendedName>
</protein>
<dbReference type="RefSeq" id="WP_201079701.1">
    <property type="nucleotide sequence ID" value="NZ_CP067420.1"/>
</dbReference>
<organism evidence="1 2">
    <name type="scientific">Skermanella cutis</name>
    <dbReference type="NCBI Taxonomy" id="2775420"/>
    <lineage>
        <taxon>Bacteria</taxon>
        <taxon>Pseudomonadati</taxon>
        <taxon>Pseudomonadota</taxon>
        <taxon>Alphaproteobacteria</taxon>
        <taxon>Rhodospirillales</taxon>
        <taxon>Azospirillaceae</taxon>
        <taxon>Skermanella</taxon>
    </lineage>
</organism>
<evidence type="ECO:0008006" key="3">
    <source>
        <dbReference type="Google" id="ProtNLM"/>
    </source>
</evidence>
<dbReference type="EMBL" id="CP067420">
    <property type="protein sequence ID" value="QQP91608.1"/>
    <property type="molecule type" value="Genomic_DNA"/>
</dbReference>
<name>A0ABX7BEB9_9PROT</name>
<gene>
    <name evidence="1" type="ORF">IGS68_10525</name>
</gene>
<sequence length="272" mass="29622">MAPTGEPTDGEILDHLDAICATEAFRRATRCRNFLRYVVEETLAGRTDRIKAYAIAVSVLGRDESFDPQADPVVRIEAGHLRRRLEHYYLTDGSACTVRIELPKGSYVPVFVRIAPPVEERRPPPAFGRRRTALGGTVLALGLLALLGGDTGGGVPVRTVQVNAFVPLDGMGADMASGLQDELKRTLTGNPYLLVVDERHAPGAPGADLILEGSVRVVDGRIRVNARMMETRTARYIWAEGFDVSPGEMPLLDHQARVAEAIAQRACRSFGH</sequence>
<evidence type="ECO:0000313" key="2">
    <source>
        <dbReference type="Proteomes" id="UP000595197"/>
    </source>
</evidence>
<evidence type="ECO:0000313" key="1">
    <source>
        <dbReference type="EMBL" id="QQP91608.1"/>
    </source>
</evidence>
<keyword evidence="2" id="KW-1185">Reference proteome</keyword>
<reference evidence="1" key="1">
    <citation type="submission" date="2021-02" db="EMBL/GenBank/DDBJ databases">
        <title>Skermanella TT6 skin isolate.</title>
        <authorList>
            <person name="Lee K."/>
            <person name="Ganzorig M."/>
        </authorList>
    </citation>
    <scope>NUCLEOTIDE SEQUENCE</scope>
    <source>
        <strain evidence="1">TT6</strain>
    </source>
</reference>
<accession>A0ABX7BEB9</accession>